<reference evidence="1 2" key="1">
    <citation type="submission" date="2018-02" db="EMBL/GenBank/DDBJ databases">
        <title>Comparative genomes isolates from brazilian mangrove.</title>
        <authorList>
            <person name="Araujo J.E."/>
            <person name="Taketani R.G."/>
            <person name="Silva M.C.P."/>
            <person name="Loureco M.V."/>
            <person name="Andreote F.D."/>
        </authorList>
    </citation>
    <scope>NUCLEOTIDE SEQUENCE [LARGE SCALE GENOMIC DNA]</scope>
    <source>
        <strain evidence="1 2">Hex-1 MGV</strain>
    </source>
</reference>
<name>A0A2S8FQX8_9BACT</name>
<dbReference type="Proteomes" id="UP000238322">
    <property type="component" value="Unassembled WGS sequence"/>
</dbReference>
<organism evidence="1 2">
    <name type="scientific">Blastopirellula marina</name>
    <dbReference type="NCBI Taxonomy" id="124"/>
    <lineage>
        <taxon>Bacteria</taxon>
        <taxon>Pseudomonadati</taxon>
        <taxon>Planctomycetota</taxon>
        <taxon>Planctomycetia</taxon>
        <taxon>Pirellulales</taxon>
        <taxon>Pirellulaceae</taxon>
        <taxon>Blastopirellula</taxon>
    </lineage>
</organism>
<evidence type="ECO:0000313" key="1">
    <source>
        <dbReference type="EMBL" id="PQO34460.1"/>
    </source>
</evidence>
<accession>A0A2S8FQX8</accession>
<dbReference type="EMBL" id="PUHY01000010">
    <property type="protein sequence ID" value="PQO34460.1"/>
    <property type="molecule type" value="Genomic_DNA"/>
</dbReference>
<sequence>MVVTLSFFFVADVLADSPEPPPGIPWQLKALMKQAPSISDDSPVESFGVPSEGGAIITSDDFICFLEVSKTKSSDRDRYKFRTYSKKYDAEVSGKGKVEENYYRIRRPSTNSGAEVVDKGSTLMIDAGLFSVLWSAGHWIYVSPSKATVTKGTLADYEEAVEAARGEQQPEEEHALSP</sequence>
<gene>
    <name evidence="1" type="ORF">C5Y83_13150</name>
</gene>
<proteinExistence type="predicted"/>
<comment type="caution">
    <text evidence="1">The sequence shown here is derived from an EMBL/GenBank/DDBJ whole genome shotgun (WGS) entry which is preliminary data.</text>
</comment>
<protein>
    <submittedName>
        <fullName evidence="1">Uncharacterized protein</fullName>
    </submittedName>
</protein>
<dbReference type="AlphaFoldDB" id="A0A2S8FQX8"/>
<evidence type="ECO:0000313" key="2">
    <source>
        <dbReference type="Proteomes" id="UP000238322"/>
    </source>
</evidence>